<feature type="compositionally biased region" description="Basic and acidic residues" evidence="1">
    <location>
        <begin position="190"/>
        <end position="200"/>
    </location>
</feature>
<dbReference type="Proteomes" id="UP001066276">
    <property type="component" value="Chromosome 5"/>
</dbReference>
<accession>A0AAV7RUJ9</accession>
<evidence type="ECO:0000313" key="2">
    <source>
        <dbReference type="EMBL" id="KAJ1155170.1"/>
    </source>
</evidence>
<feature type="region of interest" description="Disordered" evidence="1">
    <location>
        <begin position="189"/>
        <end position="209"/>
    </location>
</feature>
<feature type="compositionally biased region" description="Polar residues" evidence="1">
    <location>
        <begin position="325"/>
        <end position="340"/>
    </location>
</feature>
<evidence type="ECO:0000256" key="1">
    <source>
        <dbReference type="SAM" id="MobiDB-lite"/>
    </source>
</evidence>
<gene>
    <name evidence="2" type="ORF">NDU88_007905</name>
</gene>
<protein>
    <submittedName>
        <fullName evidence="2">Uncharacterized protein</fullName>
    </submittedName>
</protein>
<feature type="compositionally biased region" description="Low complexity" evidence="1">
    <location>
        <begin position="282"/>
        <end position="292"/>
    </location>
</feature>
<feature type="compositionally biased region" description="Polar residues" evidence="1">
    <location>
        <begin position="353"/>
        <end position="378"/>
    </location>
</feature>
<dbReference type="EMBL" id="JANPWB010000009">
    <property type="protein sequence ID" value="KAJ1155170.1"/>
    <property type="molecule type" value="Genomic_DNA"/>
</dbReference>
<dbReference type="AlphaFoldDB" id="A0AAV7RUJ9"/>
<keyword evidence="3" id="KW-1185">Reference proteome</keyword>
<comment type="caution">
    <text evidence="2">The sequence shown here is derived from an EMBL/GenBank/DDBJ whole genome shotgun (WGS) entry which is preliminary data.</text>
</comment>
<reference evidence="2" key="1">
    <citation type="journal article" date="2022" name="bioRxiv">
        <title>Sequencing and chromosome-scale assembly of the giantPleurodeles waltlgenome.</title>
        <authorList>
            <person name="Brown T."/>
            <person name="Elewa A."/>
            <person name="Iarovenko S."/>
            <person name="Subramanian E."/>
            <person name="Araus A.J."/>
            <person name="Petzold A."/>
            <person name="Susuki M."/>
            <person name="Suzuki K.-i.T."/>
            <person name="Hayashi T."/>
            <person name="Toyoda A."/>
            <person name="Oliveira C."/>
            <person name="Osipova E."/>
            <person name="Leigh N.D."/>
            <person name="Simon A."/>
            <person name="Yun M.H."/>
        </authorList>
    </citation>
    <scope>NUCLEOTIDE SEQUENCE</scope>
    <source>
        <strain evidence="2">20211129_DDA</strain>
        <tissue evidence="2">Liver</tissue>
    </source>
</reference>
<organism evidence="2 3">
    <name type="scientific">Pleurodeles waltl</name>
    <name type="common">Iberian ribbed newt</name>
    <dbReference type="NCBI Taxonomy" id="8319"/>
    <lineage>
        <taxon>Eukaryota</taxon>
        <taxon>Metazoa</taxon>
        <taxon>Chordata</taxon>
        <taxon>Craniata</taxon>
        <taxon>Vertebrata</taxon>
        <taxon>Euteleostomi</taxon>
        <taxon>Amphibia</taxon>
        <taxon>Batrachia</taxon>
        <taxon>Caudata</taxon>
        <taxon>Salamandroidea</taxon>
        <taxon>Salamandridae</taxon>
        <taxon>Pleurodelinae</taxon>
        <taxon>Pleurodeles</taxon>
    </lineage>
</organism>
<name>A0AAV7RUJ9_PLEWA</name>
<feature type="region of interest" description="Disordered" evidence="1">
    <location>
        <begin position="278"/>
        <end position="389"/>
    </location>
</feature>
<proteinExistence type="predicted"/>
<sequence length="389" mass="41721">MLALGAQNNSGLHLYTPLWLWKNLTKQIIADAALVSSGVIGLFRLLAHALKIKMPPKPTRNLGEKTEGVKVTRVGRGKGELTGANKRLTAIVAKPAVENMLSLGRGVKTSDNITTPPTEIKVKGKSQSTIMTFLAGGAQDMRPAHITPPSESKVVGIESLPSSCSISGCTMNNDPPVNFRQGMESMPELEDNHREARGKEFGPSTENKQLQAQQYDWSERLGHQDGEGGASILRPATEGEKLHKILANTKNLGKIAGKDPQSVEWGKDNSDKFYSLTEESDLSSGDHSLGGSEDSETSETEDKTSSNEPTVQQQRRQRKSVKTRPCSQGSPENPPSTGSRTLKWDYSGIGFADSSSITNQGSANGNKESDTGPSTYSPSAMGAEAGMLQ</sequence>
<evidence type="ECO:0000313" key="3">
    <source>
        <dbReference type="Proteomes" id="UP001066276"/>
    </source>
</evidence>